<proteinExistence type="predicted"/>
<gene>
    <name evidence="5" type="ORF">HNP73_002675</name>
</gene>
<organism evidence="5 6">
    <name type="scientific">Amaricoccus macauensis</name>
    <dbReference type="NCBI Taxonomy" id="57001"/>
    <lineage>
        <taxon>Bacteria</taxon>
        <taxon>Pseudomonadati</taxon>
        <taxon>Pseudomonadota</taxon>
        <taxon>Alphaproteobacteria</taxon>
        <taxon>Rhodobacterales</taxon>
        <taxon>Paracoccaceae</taxon>
        <taxon>Amaricoccus</taxon>
    </lineage>
</organism>
<evidence type="ECO:0000313" key="6">
    <source>
        <dbReference type="Proteomes" id="UP000549457"/>
    </source>
</evidence>
<reference evidence="5 6" key="1">
    <citation type="submission" date="2020-08" db="EMBL/GenBank/DDBJ databases">
        <title>Genomic Encyclopedia of Type Strains, Phase IV (KMG-IV): sequencing the most valuable type-strain genomes for metagenomic binning, comparative biology and taxonomic classification.</title>
        <authorList>
            <person name="Goeker M."/>
        </authorList>
    </citation>
    <scope>NUCLEOTIDE SEQUENCE [LARGE SCALE GENOMIC DNA]</scope>
    <source>
        <strain evidence="5 6">DSM 101730</strain>
    </source>
</reference>
<dbReference type="InterPro" id="IPR019887">
    <property type="entry name" value="Tscrpt_reg_AsnC/Lrp_C"/>
</dbReference>
<dbReference type="InterPro" id="IPR000485">
    <property type="entry name" value="AsnC-type_HTH_dom"/>
</dbReference>
<protein>
    <submittedName>
        <fullName evidence="5">Lrp/AsnC family transcriptional regulator</fullName>
    </submittedName>
</protein>
<dbReference type="EMBL" id="JACHFM010000002">
    <property type="protein sequence ID" value="MBB5222739.1"/>
    <property type="molecule type" value="Genomic_DNA"/>
</dbReference>
<dbReference type="InterPro" id="IPR019885">
    <property type="entry name" value="Tscrpt_reg_HTH_AsnC-type_CS"/>
</dbReference>
<dbReference type="SUPFAM" id="SSF46785">
    <property type="entry name" value="Winged helix' DNA-binding domain"/>
    <property type="match status" value="1"/>
</dbReference>
<evidence type="ECO:0000313" key="5">
    <source>
        <dbReference type="EMBL" id="MBB5222739.1"/>
    </source>
</evidence>
<dbReference type="GO" id="GO:0006355">
    <property type="term" value="P:regulation of DNA-templated transcription"/>
    <property type="evidence" value="ECO:0007669"/>
    <property type="project" value="UniProtKB-ARBA"/>
</dbReference>
<dbReference type="Gene3D" id="3.30.70.920">
    <property type="match status" value="1"/>
</dbReference>
<dbReference type="InterPro" id="IPR011991">
    <property type="entry name" value="ArsR-like_HTH"/>
</dbReference>
<sequence>MNRPKIDHVDAAILRALQRDSSLSQRALAEEVGLSQNACWRRLQAIRDRGLIVGHSLRVDRAMLALDIVAFVVLRTRRHSREWLETFRQHVSSIPEVVDFYRISGEYDYMLKVVTHDIASYDRFYQRLIEKVELETVTTYFAMEAIVEQRPFPITETGD</sequence>
<dbReference type="InterPro" id="IPR019888">
    <property type="entry name" value="Tscrpt_reg_AsnC-like"/>
</dbReference>
<evidence type="ECO:0000256" key="3">
    <source>
        <dbReference type="ARBA" id="ARBA00023163"/>
    </source>
</evidence>
<dbReference type="GO" id="GO:0043565">
    <property type="term" value="F:sequence-specific DNA binding"/>
    <property type="evidence" value="ECO:0007669"/>
    <property type="project" value="InterPro"/>
</dbReference>
<dbReference type="AlphaFoldDB" id="A0A840SI86"/>
<dbReference type="PANTHER" id="PTHR30154">
    <property type="entry name" value="LEUCINE-RESPONSIVE REGULATORY PROTEIN"/>
    <property type="match status" value="1"/>
</dbReference>
<dbReference type="InterPro" id="IPR036390">
    <property type="entry name" value="WH_DNA-bd_sf"/>
</dbReference>
<dbReference type="InterPro" id="IPR036388">
    <property type="entry name" value="WH-like_DNA-bd_sf"/>
</dbReference>
<dbReference type="Pfam" id="PF01037">
    <property type="entry name" value="AsnC_trans_reg"/>
    <property type="match status" value="1"/>
</dbReference>
<evidence type="ECO:0000256" key="2">
    <source>
        <dbReference type="ARBA" id="ARBA00023125"/>
    </source>
</evidence>
<dbReference type="PROSITE" id="PS00519">
    <property type="entry name" value="HTH_ASNC_1"/>
    <property type="match status" value="1"/>
</dbReference>
<dbReference type="CDD" id="cd00090">
    <property type="entry name" value="HTH_ARSR"/>
    <property type="match status" value="1"/>
</dbReference>
<keyword evidence="3" id="KW-0804">Transcription</keyword>
<keyword evidence="2" id="KW-0238">DNA-binding</keyword>
<dbReference type="SMART" id="SM00344">
    <property type="entry name" value="HTH_ASNC"/>
    <property type="match status" value="1"/>
</dbReference>
<name>A0A840SI86_9RHOB</name>
<dbReference type="GO" id="GO:0043200">
    <property type="term" value="P:response to amino acid"/>
    <property type="evidence" value="ECO:0007669"/>
    <property type="project" value="TreeGrafter"/>
</dbReference>
<dbReference type="RefSeq" id="WP_184150090.1">
    <property type="nucleotide sequence ID" value="NZ_JACHFM010000002.1"/>
</dbReference>
<comment type="caution">
    <text evidence="5">The sequence shown here is derived from an EMBL/GenBank/DDBJ whole genome shotgun (WGS) entry which is preliminary data.</text>
</comment>
<dbReference type="Pfam" id="PF13404">
    <property type="entry name" value="HTH_AsnC-type"/>
    <property type="match status" value="1"/>
</dbReference>
<dbReference type="PROSITE" id="PS50956">
    <property type="entry name" value="HTH_ASNC_2"/>
    <property type="match status" value="1"/>
</dbReference>
<evidence type="ECO:0000259" key="4">
    <source>
        <dbReference type="PROSITE" id="PS50956"/>
    </source>
</evidence>
<dbReference type="InterPro" id="IPR011008">
    <property type="entry name" value="Dimeric_a/b-barrel"/>
</dbReference>
<keyword evidence="1" id="KW-0805">Transcription regulation</keyword>
<dbReference type="PANTHER" id="PTHR30154:SF17">
    <property type="entry name" value="DNA-BINDING TRANSCRIPTIONAL ACTIVATOR DECR"/>
    <property type="match status" value="1"/>
</dbReference>
<dbReference type="GO" id="GO:0005829">
    <property type="term" value="C:cytosol"/>
    <property type="evidence" value="ECO:0007669"/>
    <property type="project" value="TreeGrafter"/>
</dbReference>
<evidence type="ECO:0000256" key="1">
    <source>
        <dbReference type="ARBA" id="ARBA00023015"/>
    </source>
</evidence>
<dbReference type="PRINTS" id="PR00033">
    <property type="entry name" value="HTHASNC"/>
</dbReference>
<accession>A0A840SI86</accession>
<keyword evidence="6" id="KW-1185">Reference proteome</keyword>
<dbReference type="Gene3D" id="1.10.10.10">
    <property type="entry name" value="Winged helix-like DNA-binding domain superfamily/Winged helix DNA-binding domain"/>
    <property type="match status" value="1"/>
</dbReference>
<dbReference type="Proteomes" id="UP000549457">
    <property type="component" value="Unassembled WGS sequence"/>
</dbReference>
<dbReference type="SUPFAM" id="SSF54909">
    <property type="entry name" value="Dimeric alpha+beta barrel"/>
    <property type="match status" value="1"/>
</dbReference>
<feature type="domain" description="HTH asnC-type" evidence="4">
    <location>
        <begin position="6"/>
        <end position="67"/>
    </location>
</feature>